<name>S3DGW6_GLAL2</name>
<keyword evidence="2" id="KW-1133">Transmembrane helix</keyword>
<reference evidence="3 4" key="1">
    <citation type="journal article" date="2013" name="BMC Genomics">
        <title>Genomics-driven discovery of the pneumocandin biosynthetic gene cluster in the fungus Glarea lozoyensis.</title>
        <authorList>
            <person name="Chen L."/>
            <person name="Yue Q."/>
            <person name="Zhang X."/>
            <person name="Xiang M."/>
            <person name="Wang C."/>
            <person name="Li S."/>
            <person name="Che Y."/>
            <person name="Ortiz-Lopez F.J."/>
            <person name="Bills G.F."/>
            <person name="Liu X."/>
            <person name="An Z."/>
        </authorList>
    </citation>
    <scope>NUCLEOTIDE SEQUENCE [LARGE SCALE GENOMIC DNA]</scope>
    <source>
        <strain evidence="4">ATCC 20868 / MF5171</strain>
    </source>
</reference>
<dbReference type="Proteomes" id="UP000016922">
    <property type="component" value="Unassembled WGS sequence"/>
</dbReference>
<dbReference type="STRING" id="1116229.S3DGW6"/>
<keyword evidence="2" id="KW-0812">Transmembrane</keyword>
<sequence>MPNHPVAGAIIVVSVAVAAAIAVYESPQARQFAEDVRRRIALALHSLGDEINPQAQQPRFNRPEDAEGFMQSAGSAEPGVEADEESRRRQREELMYWNAVHMEKLEKERKLEAERPANRSRGSSFDDFLQEDHTAEKGTYVYHTGTDVHGEPAEGLRNRGGVRGLDRSLIYANPFSDEHHIDLEEQRAVDTSLIAPEAQFETFSDIYSANDEPQTSRPAITTVADQLIDYSEPIPDPPVSLPSAEMIEESYNFTNMSERAHVESPYASIHAWADNANNSFYSPLPTTPRASSPQPPLSIVPGSPAFSDPALSVPDDGELTPTDSMSLAGSGEWAPGSGATSDADVQSFDGDGIITPGSWTEVGSEVSENDVGNQDPLHS</sequence>
<feature type="region of interest" description="Disordered" evidence="1">
    <location>
        <begin position="51"/>
        <end position="87"/>
    </location>
</feature>
<feature type="transmembrane region" description="Helical" evidence="2">
    <location>
        <begin position="6"/>
        <end position="24"/>
    </location>
</feature>
<feature type="compositionally biased region" description="Basic and acidic residues" evidence="1">
    <location>
        <begin position="108"/>
        <end position="117"/>
    </location>
</feature>
<dbReference type="EMBL" id="KE145371">
    <property type="protein sequence ID" value="EPE25813.1"/>
    <property type="molecule type" value="Genomic_DNA"/>
</dbReference>
<dbReference type="eggNOG" id="ENOG502SII2">
    <property type="taxonomic scope" value="Eukaryota"/>
</dbReference>
<evidence type="ECO:0000256" key="1">
    <source>
        <dbReference type="SAM" id="MobiDB-lite"/>
    </source>
</evidence>
<dbReference type="HOGENOM" id="CLU_038611_0_0_1"/>
<dbReference type="OMA" id="MSESEGM"/>
<feature type="region of interest" description="Disordered" evidence="1">
    <location>
        <begin position="283"/>
        <end position="379"/>
    </location>
</feature>
<protein>
    <submittedName>
        <fullName evidence="3">Uncharacterized protein</fullName>
    </submittedName>
</protein>
<accession>S3DGW6</accession>
<proteinExistence type="predicted"/>
<evidence type="ECO:0000313" key="3">
    <source>
        <dbReference type="EMBL" id="EPE25813.1"/>
    </source>
</evidence>
<dbReference type="AlphaFoldDB" id="S3DGW6"/>
<dbReference type="OrthoDB" id="3926760at2759"/>
<evidence type="ECO:0000313" key="4">
    <source>
        <dbReference type="Proteomes" id="UP000016922"/>
    </source>
</evidence>
<keyword evidence="2" id="KW-0472">Membrane</keyword>
<feature type="region of interest" description="Disordered" evidence="1">
    <location>
        <begin position="108"/>
        <end position="130"/>
    </location>
</feature>
<organism evidence="3 4">
    <name type="scientific">Glarea lozoyensis (strain ATCC 20868 / MF5171)</name>
    <dbReference type="NCBI Taxonomy" id="1116229"/>
    <lineage>
        <taxon>Eukaryota</taxon>
        <taxon>Fungi</taxon>
        <taxon>Dikarya</taxon>
        <taxon>Ascomycota</taxon>
        <taxon>Pezizomycotina</taxon>
        <taxon>Leotiomycetes</taxon>
        <taxon>Helotiales</taxon>
        <taxon>Helotiaceae</taxon>
        <taxon>Glarea</taxon>
    </lineage>
</organism>
<evidence type="ECO:0000256" key="2">
    <source>
        <dbReference type="SAM" id="Phobius"/>
    </source>
</evidence>
<dbReference type="KEGG" id="glz:GLAREA_01725"/>
<dbReference type="RefSeq" id="XP_008087132.1">
    <property type="nucleotide sequence ID" value="XM_008088941.1"/>
</dbReference>
<dbReference type="GeneID" id="19460783"/>
<gene>
    <name evidence="3" type="ORF">GLAREA_01725</name>
</gene>
<keyword evidence="4" id="KW-1185">Reference proteome</keyword>